<dbReference type="Proteomes" id="UP000298663">
    <property type="component" value="Unassembled WGS sequence"/>
</dbReference>
<dbReference type="InterPro" id="IPR019421">
    <property type="entry name" value="7TM_GPCR_serpentine_rcpt_Srd"/>
</dbReference>
<evidence type="ECO:0000313" key="3">
    <source>
        <dbReference type="Proteomes" id="UP000298663"/>
    </source>
</evidence>
<feature type="transmembrane region" description="Helical" evidence="1">
    <location>
        <begin position="168"/>
        <end position="192"/>
    </location>
</feature>
<keyword evidence="1" id="KW-1133">Transmembrane helix</keyword>
<feature type="transmembrane region" description="Helical" evidence="1">
    <location>
        <begin position="129"/>
        <end position="148"/>
    </location>
</feature>
<comment type="caution">
    <text evidence="2">The sequence shown here is derived from an EMBL/GenBank/DDBJ whole genome shotgun (WGS) entry which is preliminary data.</text>
</comment>
<dbReference type="EMBL" id="AZBU02000004">
    <property type="protein sequence ID" value="TKR82862.1"/>
    <property type="molecule type" value="Genomic_DNA"/>
</dbReference>
<evidence type="ECO:0008006" key="4">
    <source>
        <dbReference type="Google" id="ProtNLM"/>
    </source>
</evidence>
<keyword evidence="3" id="KW-1185">Reference proteome</keyword>
<sequence length="303" mass="34205">MTSNGTRFELDYVLTVITTLDFILEPFFLFLALTKSTPSMWFYRIFLIAISLCNCAFSIVFFLLSAKFIPIDDAVCLISSHFALRSGRVLWQLSMFFMMIQFQIVLLMLIYSSYEISHPLRPLNWRSKAVILAVFVFIFLPASLVLILEQQVVTNVTCLNLSTNLSTLFLFGYFVLYFSSYITVSAISVNKIRRVRHLTSQISYASIRLVKTVVANFTITTTIVVLLANTPVIVALGFSVVISKGAGAAAFRIGSKFVASYALITTITSILIFVPYRRYTRQLIQRIIPCKGRSNTVGIFAIY</sequence>
<feature type="transmembrane region" description="Helical" evidence="1">
    <location>
        <begin position="258"/>
        <end position="276"/>
    </location>
</feature>
<protein>
    <recommendedName>
        <fullName evidence="4">G-protein coupled receptors family 1 profile domain-containing protein</fullName>
    </recommendedName>
</protein>
<organism evidence="2 3">
    <name type="scientific">Steinernema carpocapsae</name>
    <name type="common">Entomopathogenic nematode</name>
    <dbReference type="NCBI Taxonomy" id="34508"/>
    <lineage>
        <taxon>Eukaryota</taxon>
        <taxon>Metazoa</taxon>
        <taxon>Ecdysozoa</taxon>
        <taxon>Nematoda</taxon>
        <taxon>Chromadorea</taxon>
        <taxon>Rhabditida</taxon>
        <taxon>Tylenchina</taxon>
        <taxon>Panagrolaimomorpha</taxon>
        <taxon>Strongyloidoidea</taxon>
        <taxon>Steinernematidae</taxon>
        <taxon>Steinernema</taxon>
    </lineage>
</organism>
<gene>
    <name evidence="2" type="ORF">L596_016536</name>
</gene>
<name>A0A4U5NJ61_STECR</name>
<keyword evidence="1" id="KW-0812">Transmembrane</keyword>
<proteinExistence type="predicted"/>
<dbReference type="Pfam" id="PF10317">
    <property type="entry name" value="7TM_GPCR_Srd"/>
    <property type="match status" value="1"/>
</dbReference>
<evidence type="ECO:0000256" key="1">
    <source>
        <dbReference type="SAM" id="Phobius"/>
    </source>
</evidence>
<accession>A0A4U5NJ61</accession>
<dbReference type="AlphaFoldDB" id="A0A4U5NJ61"/>
<feature type="transmembrane region" description="Helical" evidence="1">
    <location>
        <begin position="89"/>
        <end position="109"/>
    </location>
</feature>
<feature type="transmembrane region" description="Helical" evidence="1">
    <location>
        <begin position="45"/>
        <end position="69"/>
    </location>
</feature>
<keyword evidence="1" id="KW-0472">Membrane</keyword>
<feature type="transmembrane region" description="Helical" evidence="1">
    <location>
        <begin position="213"/>
        <end position="238"/>
    </location>
</feature>
<feature type="transmembrane region" description="Helical" evidence="1">
    <location>
        <begin position="12"/>
        <end position="33"/>
    </location>
</feature>
<reference evidence="2 3" key="2">
    <citation type="journal article" date="2019" name="G3 (Bethesda)">
        <title>Hybrid Assembly of the Genome of the Entomopathogenic Nematode Steinernema carpocapsae Identifies the X-Chromosome.</title>
        <authorList>
            <person name="Serra L."/>
            <person name="Macchietto M."/>
            <person name="Macias-Munoz A."/>
            <person name="McGill C.J."/>
            <person name="Rodriguez I.M."/>
            <person name="Rodriguez B."/>
            <person name="Murad R."/>
            <person name="Mortazavi A."/>
        </authorList>
    </citation>
    <scope>NUCLEOTIDE SEQUENCE [LARGE SCALE GENOMIC DNA]</scope>
    <source>
        <strain evidence="2 3">ALL</strain>
    </source>
</reference>
<reference evidence="2 3" key="1">
    <citation type="journal article" date="2015" name="Genome Biol.">
        <title>Comparative genomics of Steinernema reveals deeply conserved gene regulatory networks.</title>
        <authorList>
            <person name="Dillman A.R."/>
            <person name="Macchietto M."/>
            <person name="Porter C.F."/>
            <person name="Rogers A."/>
            <person name="Williams B."/>
            <person name="Antoshechkin I."/>
            <person name="Lee M.M."/>
            <person name="Goodwin Z."/>
            <person name="Lu X."/>
            <person name="Lewis E.E."/>
            <person name="Goodrich-Blair H."/>
            <person name="Stock S.P."/>
            <person name="Adams B.J."/>
            <person name="Sternberg P.W."/>
            <person name="Mortazavi A."/>
        </authorList>
    </citation>
    <scope>NUCLEOTIDE SEQUENCE [LARGE SCALE GENOMIC DNA]</scope>
    <source>
        <strain evidence="2 3">ALL</strain>
    </source>
</reference>
<evidence type="ECO:0000313" key="2">
    <source>
        <dbReference type="EMBL" id="TKR82862.1"/>
    </source>
</evidence>